<dbReference type="Gene3D" id="3.30.420.10">
    <property type="entry name" value="Ribonuclease H-like superfamily/Ribonuclease H"/>
    <property type="match status" value="1"/>
</dbReference>
<sequence>MLALKPTAEDWQDVRFSDEVHCRVGPQGKLRIIRKPGERYCSDYNEQMWETLHIWGAVGYNFKSNLMFYSNPTNQNGKLSLHVYRDQILEPVVKKWVQNDPPFILEEDNNSGHGGGSSSNIVAT</sequence>
<dbReference type="AlphaFoldDB" id="A0A6A5S953"/>
<dbReference type="GO" id="GO:0003676">
    <property type="term" value="F:nucleic acid binding"/>
    <property type="evidence" value="ECO:0007669"/>
    <property type="project" value="InterPro"/>
</dbReference>
<evidence type="ECO:0000256" key="1">
    <source>
        <dbReference type="SAM" id="MobiDB-lite"/>
    </source>
</evidence>
<evidence type="ECO:0000313" key="3">
    <source>
        <dbReference type="Proteomes" id="UP000800038"/>
    </source>
</evidence>
<evidence type="ECO:0000313" key="2">
    <source>
        <dbReference type="EMBL" id="KAF1936403.1"/>
    </source>
</evidence>
<accession>A0A6A5S953</accession>
<name>A0A6A5S953_9PLEO</name>
<protein>
    <submittedName>
        <fullName evidence="2">Uncharacterized protein</fullName>
    </submittedName>
</protein>
<keyword evidence="3" id="KW-1185">Reference proteome</keyword>
<dbReference type="InterPro" id="IPR036397">
    <property type="entry name" value="RNaseH_sf"/>
</dbReference>
<dbReference type="EMBL" id="ML976191">
    <property type="protein sequence ID" value="KAF1936403.1"/>
    <property type="molecule type" value="Genomic_DNA"/>
</dbReference>
<feature type="region of interest" description="Disordered" evidence="1">
    <location>
        <begin position="105"/>
        <end position="124"/>
    </location>
</feature>
<gene>
    <name evidence="2" type="ORF">EJ02DRAFT_480679</name>
</gene>
<reference evidence="2" key="1">
    <citation type="journal article" date="2020" name="Stud. Mycol.">
        <title>101 Dothideomycetes genomes: a test case for predicting lifestyles and emergence of pathogens.</title>
        <authorList>
            <person name="Haridas S."/>
            <person name="Albert R."/>
            <person name="Binder M."/>
            <person name="Bloem J."/>
            <person name="Labutti K."/>
            <person name="Salamov A."/>
            <person name="Andreopoulos B."/>
            <person name="Baker S."/>
            <person name="Barry K."/>
            <person name="Bills G."/>
            <person name="Bluhm B."/>
            <person name="Cannon C."/>
            <person name="Castanera R."/>
            <person name="Culley D."/>
            <person name="Daum C."/>
            <person name="Ezra D."/>
            <person name="Gonzalez J."/>
            <person name="Henrissat B."/>
            <person name="Kuo A."/>
            <person name="Liang C."/>
            <person name="Lipzen A."/>
            <person name="Lutzoni F."/>
            <person name="Magnuson J."/>
            <person name="Mondo S."/>
            <person name="Nolan M."/>
            <person name="Ohm R."/>
            <person name="Pangilinan J."/>
            <person name="Park H.-J."/>
            <person name="Ramirez L."/>
            <person name="Alfaro M."/>
            <person name="Sun H."/>
            <person name="Tritt A."/>
            <person name="Yoshinaga Y."/>
            <person name="Zwiers L.-H."/>
            <person name="Turgeon B."/>
            <person name="Goodwin S."/>
            <person name="Spatafora J."/>
            <person name="Crous P."/>
            <person name="Grigoriev I."/>
        </authorList>
    </citation>
    <scope>NUCLEOTIDE SEQUENCE</scope>
    <source>
        <strain evidence="2">CBS 161.51</strain>
    </source>
</reference>
<organism evidence="2 3">
    <name type="scientific">Clathrospora elynae</name>
    <dbReference type="NCBI Taxonomy" id="706981"/>
    <lineage>
        <taxon>Eukaryota</taxon>
        <taxon>Fungi</taxon>
        <taxon>Dikarya</taxon>
        <taxon>Ascomycota</taxon>
        <taxon>Pezizomycotina</taxon>
        <taxon>Dothideomycetes</taxon>
        <taxon>Pleosporomycetidae</taxon>
        <taxon>Pleosporales</taxon>
        <taxon>Diademaceae</taxon>
        <taxon>Clathrospora</taxon>
    </lineage>
</organism>
<dbReference type="OrthoDB" id="4621856at2759"/>
<dbReference type="Proteomes" id="UP000800038">
    <property type="component" value="Unassembled WGS sequence"/>
</dbReference>
<proteinExistence type="predicted"/>